<evidence type="ECO:0000256" key="6">
    <source>
        <dbReference type="ARBA" id="ARBA00023014"/>
    </source>
</evidence>
<dbReference type="SFLD" id="SFLDG01063">
    <property type="entry name" value="activating_enzymes__group_1"/>
    <property type="match status" value="1"/>
</dbReference>
<keyword evidence="2" id="KW-0004">4Fe-4S</keyword>
<dbReference type="GO" id="GO:0043365">
    <property type="term" value="F:[formate-C-acetyltransferase]-activating enzyme activity"/>
    <property type="evidence" value="ECO:0007669"/>
    <property type="project" value="UniProtKB-EC"/>
</dbReference>
<dbReference type="AlphaFoldDB" id="A0A3B0YRC0"/>
<dbReference type="GO" id="GO:0046872">
    <property type="term" value="F:metal ion binding"/>
    <property type="evidence" value="ECO:0007669"/>
    <property type="project" value="UniProtKB-KW"/>
</dbReference>
<dbReference type="SFLD" id="SFLDG01066">
    <property type="entry name" value="organic_radical-activating_enz"/>
    <property type="match status" value="1"/>
</dbReference>
<protein>
    <submittedName>
        <fullName evidence="7">Ribonucleotide reductase of class III (Anaerobic), activating protein</fullName>
        <ecNumber evidence="7">1.97.1.4</ecNumber>
    </submittedName>
</protein>
<evidence type="ECO:0000256" key="2">
    <source>
        <dbReference type="ARBA" id="ARBA00022485"/>
    </source>
</evidence>
<comment type="cofactor">
    <cofactor evidence="1">
        <name>[4Fe-4S] cluster</name>
        <dbReference type="ChEBI" id="CHEBI:49883"/>
    </cofactor>
</comment>
<dbReference type="GO" id="GO:0051539">
    <property type="term" value="F:4 iron, 4 sulfur cluster binding"/>
    <property type="evidence" value="ECO:0007669"/>
    <property type="project" value="UniProtKB-KW"/>
</dbReference>
<proteinExistence type="predicted"/>
<dbReference type="EMBL" id="UOFL01000143">
    <property type="protein sequence ID" value="VAW78037.1"/>
    <property type="molecule type" value="Genomic_DNA"/>
</dbReference>
<accession>A0A3B0YRC0</accession>
<keyword evidence="4" id="KW-0479">Metal-binding</keyword>
<dbReference type="EC" id="1.97.1.4" evidence="7"/>
<organism evidence="7">
    <name type="scientific">hydrothermal vent metagenome</name>
    <dbReference type="NCBI Taxonomy" id="652676"/>
    <lineage>
        <taxon>unclassified sequences</taxon>
        <taxon>metagenomes</taxon>
        <taxon>ecological metagenomes</taxon>
    </lineage>
</organism>
<evidence type="ECO:0000256" key="1">
    <source>
        <dbReference type="ARBA" id="ARBA00001966"/>
    </source>
</evidence>
<reference evidence="7" key="1">
    <citation type="submission" date="2018-06" db="EMBL/GenBank/DDBJ databases">
        <authorList>
            <person name="Zhirakovskaya E."/>
        </authorList>
    </citation>
    <scope>NUCLEOTIDE SEQUENCE</scope>
</reference>
<dbReference type="InterPro" id="IPR013785">
    <property type="entry name" value="Aldolase_TIM"/>
</dbReference>
<dbReference type="InterPro" id="IPR007197">
    <property type="entry name" value="rSAM"/>
</dbReference>
<evidence type="ECO:0000256" key="3">
    <source>
        <dbReference type="ARBA" id="ARBA00022691"/>
    </source>
</evidence>
<evidence type="ECO:0000256" key="4">
    <source>
        <dbReference type="ARBA" id="ARBA00022723"/>
    </source>
</evidence>
<dbReference type="InterPro" id="IPR012837">
    <property type="entry name" value="NrdG"/>
</dbReference>
<dbReference type="SFLD" id="SFLDF00299">
    <property type="entry name" value="anaerobic_ribonucleoside-triph"/>
    <property type="match status" value="1"/>
</dbReference>
<evidence type="ECO:0000313" key="7">
    <source>
        <dbReference type="EMBL" id="VAW78037.1"/>
    </source>
</evidence>
<gene>
    <name evidence="7" type="ORF">MNBD_GAMMA12-3884</name>
</gene>
<keyword evidence="7" id="KW-0560">Oxidoreductase</keyword>
<dbReference type="SUPFAM" id="SSF102114">
    <property type="entry name" value="Radical SAM enzymes"/>
    <property type="match status" value="1"/>
</dbReference>
<dbReference type="Gene3D" id="3.20.20.70">
    <property type="entry name" value="Aldolase class I"/>
    <property type="match status" value="1"/>
</dbReference>
<dbReference type="InterPro" id="IPR034457">
    <property type="entry name" value="Organic_radical-activating"/>
</dbReference>
<dbReference type="Pfam" id="PF13353">
    <property type="entry name" value="Fer4_12"/>
    <property type="match status" value="1"/>
</dbReference>
<keyword evidence="3" id="KW-0949">S-adenosyl-L-methionine</keyword>
<keyword evidence="6" id="KW-0411">Iron-sulfur</keyword>
<keyword evidence="5" id="KW-0408">Iron</keyword>
<evidence type="ECO:0000256" key="5">
    <source>
        <dbReference type="ARBA" id="ARBA00023004"/>
    </source>
</evidence>
<dbReference type="PANTHER" id="PTHR30352">
    <property type="entry name" value="PYRUVATE FORMATE-LYASE-ACTIVATING ENZYME"/>
    <property type="match status" value="1"/>
</dbReference>
<dbReference type="InterPro" id="IPR058240">
    <property type="entry name" value="rSAM_sf"/>
</dbReference>
<dbReference type="GO" id="GO:0004748">
    <property type="term" value="F:ribonucleoside-diphosphate reductase activity, thioredoxin disulfide as acceptor"/>
    <property type="evidence" value="ECO:0007669"/>
    <property type="project" value="TreeGrafter"/>
</dbReference>
<sequence>MDLNLNIAAIVNSTQAEGPGRRFTLWVQGCPLTCPNCCNPELLSFKPQRWRSVDDIFKLIAVQKAIEGVTFLGGEPFSQASALAALANKVRAHNLSVMVFTGYTKKFIDKEQNQDWNALLAQTDLLIDGPYVEKLHTSQRHWIGSSNQKVHFLTDRYQYLQAQKNSWDSGKNSIELRLSGNTMTLNGFPDAKVDQWLNTLKNKS</sequence>
<name>A0A3B0YRC0_9ZZZZ</name>
<dbReference type="PANTHER" id="PTHR30352:SF2">
    <property type="entry name" value="ANAEROBIC RIBONUCLEOSIDE-TRIPHOSPHATE REDUCTASE-ACTIVATING PROTEIN"/>
    <property type="match status" value="1"/>
</dbReference>
<dbReference type="SFLD" id="SFLDS00029">
    <property type="entry name" value="Radical_SAM"/>
    <property type="match status" value="1"/>
</dbReference>